<sequence>MLGIKFQNLVSLCALFVATATGLQAERFEKREELRPSLTTSTVTTLTPQFFTDQGSERVKVTYGHFNVPSTKINNGMEQFHLRDVAIGCWDCTITFIQAGLEYPNGTYANVNTSLWLHHVVLYNLANLDTVCGYNEIGERFFASGNERSPANLCINGTYKAGYYVGPTDHFHFLTELMNAETVNQTAVVTITYEYLPGSPSSFHKVTPVWLDITGCGDSEEPAENNTAFNYTSPVWTANVAGRVTVAAGHIHDGGVNLDITQNNSTLCDSVAAYGQNSGYIDSSGTSMPGMPMTNMGMHISSLSECSTGQVNLGDNLTVTAFYNTTEYMPMMNSDGSLAPIMGIALLYLAQNETYTSTSISTSAPTATESGSGSGSGGRVSSRSSHAAAVPMVTSGLFLVAGALGMVALHFA</sequence>
<dbReference type="AlphaFoldDB" id="A0A2J6QGR8"/>
<keyword evidence="2" id="KW-0472">Membrane</keyword>
<evidence type="ECO:0000313" key="5">
    <source>
        <dbReference type="Proteomes" id="UP000235672"/>
    </source>
</evidence>
<evidence type="ECO:0000256" key="2">
    <source>
        <dbReference type="SAM" id="Phobius"/>
    </source>
</evidence>
<feature type="transmembrane region" description="Helical" evidence="2">
    <location>
        <begin position="389"/>
        <end position="411"/>
    </location>
</feature>
<feature type="region of interest" description="Disordered" evidence="1">
    <location>
        <begin position="360"/>
        <end position="382"/>
    </location>
</feature>
<feature type="chain" id="PRO_5014352294" evidence="3">
    <location>
        <begin position="26"/>
        <end position="412"/>
    </location>
</feature>
<evidence type="ECO:0000313" key="4">
    <source>
        <dbReference type="EMBL" id="PMD25469.1"/>
    </source>
</evidence>
<keyword evidence="5" id="KW-1185">Reference proteome</keyword>
<feature type="signal peptide" evidence="3">
    <location>
        <begin position="1"/>
        <end position="25"/>
    </location>
</feature>
<dbReference type="EMBL" id="KZ613470">
    <property type="protein sequence ID" value="PMD25469.1"/>
    <property type="molecule type" value="Genomic_DNA"/>
</dbReference>
<feature type="compositionally biased region" description="Low complexity" evidence="1">
    <location>
        <begin position="360"/>
        <end position="371"/>
    </location>
</feature>
<evidence type="ECO:0000256" key="3">
    <source>
        <dbReference type="SAM" id="SignalP"/>
    </source>
</evidence>
<gene>
    <name evidence="4" type="ORF">NA56DRAFT_686054</name>
</gene>
<dbReference type="Proteomes" id="UP000235672">
    <property type="component" value="Unassembled WGS sequence"/>
</dbReference>
<accession>A0A2J6QGR8</accession>
<proteinExistence type="predicted"/>
<protein>
    <submittedName>
        <fullName evidence="4">Uncharacterized protein</fullName>
    </submittedName>
</protein>
<dbReference type="OrthoDB" id="4142625at2759"/>
<keyword evidence="2" id="KW-0812">Transmembrane</keyword>
<evidence type="ECO:0000256" key="1">
    <source>
        <dbReference type="SAM" id="MobiDB-lite"/>
    </source>
</evidence>
<reference evidence="4 5" key="1">
    <citation type="submission" date="2016-05" db="EMBL/GenBank/DDBJ databases">
        <title>A degradative enzymes factory behind the ericoid mycorrhizal symbiosis.</title>
        <authorList>
            <consortium name="DOE Joint Genome Institute"/>
            <person name="Martino E."/>
            <person name="Morin E."/>
            <person name="Grelet G."/>
            <person name="Kuo A."/>
            <person name="Kohler A."/>
            <person name="Daghino S."/>
            <person name="Barry K."/>
            <person name="Choi C."/>
            <person name="Cichocki N."/>
            <person name="Clum A."/>
            <person name="Copeland A."/>
            <person name="Hainaut M."/>
            <person name="Haridas S."/>
            <person name="Labutti K."/>
            <person name="Lindquist E."/>
            <person name="Lipzen A."/>
            <person name="Khouja H.-R."/>
            <person name="Murat C."/>
            <person name="Ohm R."/>
            <person name="Olson A."/>
            <person name="Spatafora J."/>
            <person name="Veneault-Fourrey C."/>
            <person name="Henrissat B."/>
            <person name="Grigoriev I."/>
            <person name="Martin F."/>
            <person name="Perotto S."/>
        </authorList>
    </citation>
    <scope>NUCLEOTIDE SEQUENCE [LARGE SCALE GENOMIC DNA]</scope>
    <source>
        <strain evidence="4 5">UAMH 7357</strain>
    </source>
</reference>
<organism evidence="4 5">
    <name type="scientific">Hyaloscypha hepaticicola</name>
    <dbReference type="NCBI Taxonomy" id="2082293"/>
    <lineage>
        <taxon>Eukaryota</taxon>
        <taxon>Fungi</taxon>
        <taxon>Dikarya</taxon>
        <taxon>Ascomycota</taxon>
        <taxon>Pezizomycotina</taxon>
        <taxon>Leotiomycetes</taxon>
        <taxon>Helotiales</taxon>
        <taxon>Hyaloscyphaceae</taxon>
        <taxon>Hyaloscypha</taxon>
    </lineage>
</organism>
<name>A0A2J6QGR8_9HELO</name>
<keyword evidence="3" id="KW-0732">Signal</keyword>
<keyword evidence="2" id="KW-1133">Transmembrane helix</keyword>